<accession>A0A2T0FPH6</accession>
<dbReference type="PANTHER" id="PTHR12980">
    <property type="entry name" value="UBIQUINOL-CYTOCHROME C REDUCTASE COMPLEX, SUBUNIT X"/>
    <property type="match status" value="1"/>
</dbReference>
<feature type="transmembrane region" description="Helical" evidence="12">
    <location>
        <begin position="20"/>
        <end position="41"/>
    </location>
</feature>
<dbReference type="OrthoDB" id="44067at2759"/>
<dbReference type="STRING" id="45607.A0A2T0FPH6"/>
<keyword evidence="5 12" id="KW-0812">Transmembrane</keyword>
<evidence type="ECO:0000256" key="9">
    <source>
        <dbReference type="ARBA" id="ARBA00023128"/>
    </source>
</evidence>
<dbReference type="Gene3D" id="1.20.5.260">
    <property type="entry name" value="Cytochrome b-c1 complex subunit 9"/>
    <property type="match status" value="1"/>
</dbReference>
<dbReference type="PANTHER" id="PTHR12980:SF0">
    <property type="entry name" value="CYTOCHROME B-C1 COMPLEX SUBUNIT 9"/>
    <property type="match status" value="1"/>
</dbReference>
<evidence type="ECO:0000313" key="14">
    <source>
        <dbReference type="Proteomes" id="UP000238350"/>
    </source>
</evidence>
<dbReference type="InterPro" id="IPR036656">
    <property type="entry name" value="QCR9_sf"/>
</dbReference>
<comment type="similarity">
    <text evidence="2 12">Belongs to the UQCR10/QCR9 family.</text>
</comment>
<evidence type="ECO:0000256" key="4">
    <source>
        <dbReference type="ARBA" id="ARBA00022660"/>
    </source>
</evidence>
<comment type="subunit">
    <text evidence="12">Component of the ubiquinol-cytochrome c oxidoreductase (cytochrome b-c1 complex, complex III, CIII), a multisubunit enzyme composed of 3 respiratory subunits cytochrome b, cytochrome c1 and Rieske protein, 2 core protein subunits, and additional low-molecular weight protein subunits.</text>
</comment>
<keyword evidence="9 12" id="KW-0496">Mitochondrion</keyword>
<dbReference type="EMBL" id="NDIQ01000022">
    <property type="protein sequence ID" value="PRT56878.1"/>
    <property type="molecule type" value="Genomic_DNA"/>
</dbReference>
<dbReference type="GeneID" id="36518246"/>
<dbReference type="GO" id="GO:0006122">
    <property type="term" value="P:mitochondrial electron transport, ubiquinol to cytochrome c"/>
    <property type="evidence" value="ECO:0007669"/>
    <property type="project" value="UniProtKB-UniRule"/>
</dbReference>
<dbReference type="SUPFAM" id="SSF81514">
    <property type="entry name" value="Subunit X (non-heme 7 kDa protein) of cytochrome bc1 complex (Ubiquinol-cytochrome c reductase)"/>
    <property type="match status" value="1"/>
</dbReference>
<evidence type="ECO:0000256" key="3">
    <source>
        <dbReference type="ARBA" id="ARBA00022448"/>
    </source>
</evidence>
<keyword evidence="4 12" id="KW-0679">Respiratory chain</keyword>
<keyword evidence="8 12" id="KW-1133">Transmembrane helix</keyword>
<evidence type="ECO:0000256" key="6">
    <source>
        <dbReference type="ARBA" id="ARBA00022792"/>
    </source>
</evidence>
<evidence type="ECO:0000256" key="7">
    <source>
        <dbReference type="ARBA" id="ARBA00022982"/>
    </source>
</evidence>
<dbReference type="InterPro" id="IPR008027">
    <property type="entry name" value="QCR9"/>
</dbReference>
<comment type="subcellular location">
    <subcellularLocation>
        <location evidence="1 12">Mitochondrion inner membrane</location>
        <topology evidence="1 12">Single-pass membrane protein</topology>
    </subcellularLocation>
</comment>
<dbReference type="GO" id="GO:0045275">
    <property type="term" value="C:respiratory chain complex III"/>
    <property type="evidence" value="ECO:0007669"/>
    <property type="project" value="UniProtKB-UniRule"/>
</dbReference>
<keyword evidence="10 12" id="KW-0472">Membrane</keyword>
<evidence type="ECO:0000256" key="5">
    <source>
        <dbReference type="ARBA" id="ARBA00022692"/>
    </source>
</evidence>
<keyword evidence="7 12" id="KW-0249">Electron transport</keyword>
<keyword evidence="14" id="KW-1185">Reference proteome</keyword>
<evidence type="ECO:0000256" key="8">
    <source>
        <dbReference type="ARBA" id="ARBA00022989"/>
    </source>
</evidence>
<evidence type="ECO:0000256" key="12">
    <source>
        <dbReference type="RuleBase" id="RU368056"/>
    </source>
</evidence>
<dbReference type="AlphaFoldDB" id="A0A2T0FPH6"/>
<evidence type="ECO:0000256" key="2">
    <source>
        <dbReference type="ARBA" id="ARBA00007856"/>
    </source>
</evidence>
<reference evidence="13 14" key="1">
    <citation type="submission" date="2017-04" db="EMBL/GenBank/DDBJ databases">
        <title>Genome sequencing of [Candida] sorbophila.</title>
        <authorList>
            <person name="Ahn J.O."/>
        </authorList>
    </citation>
    <scope>NUCLEOTIDE SEQUENCE [LARGE SCALE GENOMIC DNA]</scope>
    <source>
        <strain evidence="13 14">DS02</strain>
    </source>
</reference>
<dbReference type="FunFam" id="1.20.5.260:FF:000001">
    <property type="entry name" value="Cytochrome b-c1 complex subunit 9"/>
    <property type="match status" value="1"/>
</dbReference>
<evidence type="ECO:0000313" key="13">
    <source>
        <dbReference type="EMBL" id="PRT56878.1"/>
    </source>
</evidence>
<organism evidence="13 14">
    <name type="scientific">Wickerhamiella sorbophila</name>
    <dbReference type="NCBI Taxonomy" id="45607"/>
    <lineage>
        <taxon>Eukaryota</taxon>
        <taxon>Fungi</taxon>
        <taxon>Dikarya</taxon>
        <taxon>Ascomycota</taxon>
        <taxon>Saccharomycotina</taxon>
        <taxon>Dipodascomycetes</taxon>
        <taxon>Dipodascales</taxon>
        <taxon>Trichomonascaceae</taxon>
        <taxon>Wickerhamiella</taxon>
    </lineage>
</organism>
<keyword evidence="6 12" id="KW-0999">Mitochondrion inner membrane</keyword>
<name>A0A2T0FPH6_9ASCO</name>
<evidence type="ECO:0000256" key="10">
    <source>
        <dbReference type="ARBA" id="ARBA00023136"/>
    </source>
</evidence>
<comment type="caution">
    <text evidence="13">The sequence shown here is derived from an EMBL/GenBank/DDBJ whole genome shotgun (WGS) entry which is preliminary data.</text>
</comment>
<dbReference type="Pfam" id="PF05365">
    <property type="entry name" value="UCR_UQCRX_QCR9"/>
    <property type="match status" value="1"/>
</dbReference>
<sequence>MVRTLTHHQMSFASSLYNVVFRRNAVFVGSIFATAFVYDIAFHNTVDKIFDSLNKGKQWKDIRGRYITADDEEE</sequence>
<protein>
    <recommendedName>
        <fullName evidence="11 12">Complex III subunit 9</fullName>
    </recommendedName>
</protein>
<gene>
    <name evidence="13" type="ORF">B9G98_04498</name>
</gene>
<comment type="function">
    <text evidence="12">Component of the ubiquinol-cytochrome c oxidoreductase, a multisubunit transmembrane complex that is part of the mitochondrial electron transport chain which drives oxidative phosphorylation. The complex plays an important role in the uptake of multiple carbon sources present in different host niches.</text>
</comment>
<evidence type="ECO:0000256" key="1">
    <source>
        <dbReference type="ARBA" id="ARBA00004434"/>
    </source>
</evidence>
<dbReference type="RefSeq" id="XP_024666823.1">
    <property type="nucleotide sequence ID" value="XM_024811055.1"/>
</dbReference>
<keyword evidence="3 12" id="KW-0813">Transport</keyword>
<dbReference type="GO" id="GO:0005743">
    <property type="term" value="C:mitochondrial inner membrane"/>
    <property type="evidence" value="ECO:0007669"/>
    <property type="project" value="UniProtKB-SubCell"/>
</dbReference>
<evidence type="ECO:0000256" key="11">
    <source>
        <dbReference type="ARBA" id="ARBA00044247"/>
    </source>
</evidence>
<proteinExistence type="inferred from homology"/>
<dbReference type="Proteomes" id="UP000238350">
    <property type="component" value="Unassembled WGS sequence"/>
</dbReference>